<gene>
    <name evidence="2" type="ORF">CI088_04345</name>
</gene>
<name>A0A2W3ZGL9_9ENTE</name>
<sequence>MASVVLSMLIGRPVYKLSTIFFQELDVTSELDKRAIYLLITFGCLLIFRSIIMFYNKHKLRNVLSGVGCKVTIEIEKESITRSIVLFD</sequence>
<keyword evidence="1" id="KW-0812">Transmembrane</keyword>
<dbReference type="EMBL" id="PIEU01000042">
    <property type="protein sequence ID" value="PZL75677.1"/>
    <property type="molecule type" value="Genomic_DNA"/>
</dbReference>
<evidence type="ECO:0000313" key="2">
    <source>
        <dbReference type="EMBL" id="PZL75677.1"/>
    </source>
</evidence>
<dbReference type="AlphaFoldDB" id="A0A2W3ZGL9"/>
<comment type="caution">
    <text evidence="2">The sequence shown here is derived from an EMBL/GenBank/DDBJ whole genome shotgun (WGS) entry which is preliminary data.</text>
</comment>
<organism evidence="2 3">
    <name type="scientific">Enterococcus plantarum</name>
    <dbReference type="NCBI Taxonomy" id="1077675"/>
    <lineage>
        <taxon>Bacteria</taxon>
        <taxon>Bacillati</taxon>
        <taxon>Bacillota</taxon>
        <taxon>Bacilli</taxon>
        <taxon>Lactobacillales</taxon>
        <taxon>Enterococcaceae</taxon>
        <taxon>Enterococcus</taxon>
    </lineage>
</organism>
<keyword evidence="3" id="KW-1185">Reference proteome</keyword>
<evidence type="ECO:0000256" key="1">
    <source>
        <dbReference type="SAM" id="Phobius"/>
    </source>
</evidence>
<evidence type="ECO:0000313" key="3">
    <source>
        <dbReference type="Proteomes" id="UP000249828"/>
    </source>
</evidence>
<dbReference type="STRING" id="1077675.BCR22_08260"/>
<accession>A0A2W3ZGL9</accession>
<dbReference type="Proteomes" id="UP000249828">
    <property type="component" value="Unassembled WGS sequence"/>
</dbReference>
<keyword evidence="1" id="KW-1133">Transmembrane helix</keyword>
<proteinExistence type="predicted"/>
<protein>
    <submittedName>
        <fullName evidence="2">Uncharacterized protein</fullName>
    </submittedName>
</protein>
<feature type="transmembrane region" description="Helical" evidence="1">
    <location>
        <begin position="35"/>
        <end position="55"/>
    </location>
</feature>
<reference evidence="2 3" key="1">
    <citation type="submission" date="2017-11" db="EMBL/GenBank/DDBJ databases">
        <title>Draft genome sequence of Enterococcus plantarum TRW2 strain isolated from lettuce.</title>
        <authorList>
            <person name="Kim E.B."/>
            <person name="Marco M.L."/>
            <person name="Williams T.R."/>
            <person name="You I.H."/>
        </authorList>
    </citation>
    <scope>NUCLEOTIDE SEQUENCE [LARGE SCALE GENOMIC DNA]</scope>
    <source>
        <strain evidence="2 3">TRW2</strain>
    </source>
</reference>
<keyword evidence="1" id="KW-0472">Membrane</keyword>